<dbReference type="KEGG" id="bmy:BM_BM1150"/>
<dbReference type="RefSeq" id="XP_042931817.1">
    <property type="nucleotide sequence ID" value="XM_043075883.1"/>
</dbReference>
<name>A0A4E9EZP4_BRUMA</name>
<evidence type="ECO:0000313" key="3">
    <source>
        <dbReference type="WBParaSite" id="Bm1150.1"/>
    </source>
</evidence>
<organism evidence="1">
    <name type="scientific">Brugia malayi</name>
    <name type="common">Filarial nematode worm</name>
    <dbReference type="NCBI Taxonomy" id="6279"/>
    <lineage>
        <taxon>Eukaryota</taxon>
        <taxon>Metazoa</taxon>
        <taxon>Ecdysozoa</taxon>
        <taxon>Nematoda</taxon>
        <taxon>Chromadorea</taxon>
        <taxon>Rhabditida</taxon>
        <taxon>Spirurina</taxon>
        <taxon>Spiruromorpha</taxon>
        <taxon>Filarioidea</taxon>
        <taxon>Onchocercidae</taxon>
        <taxon>Brugia</taxon>
    </lineage>
</organism>
<reference evidence="2" key="1">
    <citation type="journal article" date="2007" name="Science">
        <title>Draft genome of the filarial nematode parasite Brugia malayi.</title>
        <authorList>
            <person name="Ghedin E."/>
            <person name="Wang S."/>
            <person name="Spiro D."/>
            <person name="Caler E."/>
            <person name="Zhao Q."/>
            <person name="Crabtree J."/>
            <person name="Allen J.E."/>
            <person name="Delcher A.L."/>
            <person name="Guiliano D.B."/>
            <person name="Miranda-Saavedra D."/>
            <person name="Angiuoli S.V."/>
            <person name="Creasy T."/>
            <person name="Amedeo P."/>
            <person name="Haas B."/>
            <person name="El-Sayed N.M."/>
            <person name="Wortman J.R."/>
            <person name="Feldblyum T."/>
            <person name="Tallon L."/>
            <person name="Schatz M."/>
            <person name="Shumway M."/>
            <person name="Koo H."/>
            <person name="Salzberg S.L."/>
            <person name="Schobel S."/>
            <person name="Pertea M."/>
            <person name="Pop M."/>
            <person name="White O."/>
            <person name="Barton G.J."/>
            <person name="Carlow C.K."/>
            <person name="Crawford M.J."/>
            <person name="Daub J."/>
            <person name="Dimmic M.W."/>
            <person name="Estes C.F."/>
            <person name="Foster J.M."/>
            <person name="Ganatra M."/>
            <person name="Gregory W.F."/>
            <person name="Johnson N.M."/>
            <person name="Jin J."/>
            <person name="Komuniecki R."/>
            <person name="Korf I."/>
            <person name="Kumar S."/>
            <person name="Laney S."/>
            <person name="Li B.W."/>
            <person name="Li W."/>
            <person name="Lindblom T.H."/>
            <person name="Lustigman S."/>
            <person name="Ma D."/>
            <person name="Maina C.V."/>
            <person name="Martin D.M."/>
            <person name="McCarter J.P."/>
            <person name="McReynolds L."/>
            <person name="Mitreva M."/>
            <person name="Nutman T.B."/>
            <person name="Parkinson J."/>
            <person name="Peregrin-Alvarez J.M."/>
            <person name="Poole C."/>
            <person name="Ren Q."/>
            <person name="Saunders L."/>
            <person name="Sluder A.E."/>
            <person name="Smith K."/>
            <person name="Stanke M."/>
            <person name="Unnasch T.R."/>
            <person name="Ware J."/>
            <person name="Wei A.D."/>
            <person name="Weil G."/>
            <person name="Williams D.J."/>
            <person name="Zhang Y."/>
            <person name="Williams S.A."/>
            <person name="Fraser-Liggett C."/>
            <person name="Slatko B."/>
            <person name="Blaxter M.L."/>
            <person name="Scott A.L."/>
        </authorList>
    </citation>
    <scope>NUCLEOTIDE SEQUENCE</scope>
    <source>
        <strain evidence="2">FR3</strain>
    </source>
</reference>
<reference evidence="1" key="2">
    <citation type="submission" date="2019-04" db="EMBL/GenBank/DDBJ databases">
        <authorList>
            <person name="Howe K."/>
            <person name="Paulini M."/>
            <person name="Williams G."/>
        </authorList>
    </citation>
    <scope>NUCLEOTIDE SEQUENCE [LARGE SCALE GENOMIC DNA]</scope>
    <source>
        <strain evidence="1">FR3</strain>
    </source>
</reference>
<protein>
    <submittedName>
        <fullName evidence="1 3">Uncharacterized protein</fullName>
    </submittedName>
</protein>
<sequence length="246" mass="28764">MVCQFGEQNPSFLIIYIHQKANENYWTGEFFIEIKNENLVLYDADYNIQATTWNPFSTDDANRMVFLQKGSGDAINYKLSCLCLKKYMSYVEVSSNTGILPCNRRKKIRIRVDDCTIHNATLKLIINVDKFVRIIPKKCAIKNETTNEQIMKSPLHSFPAYALPKTLENYMKGIGYNEAIMGIEYNKSNEKLSFIKRLISMLIPLIIHSTPLHLMEYDNDNVKIIWESKKQSLFFFFFQISVKIFY</sequence>
<accession>A0A4E9EZP4</accession>
<dbReference type="GeneID" id="66057577"/>
<proteinExistence type="predicted"/>
<dbReference type="OrthoDB" id="5811280at2759"/>
<evidence type="ECO:0000313" key="2">
    <source>
        <dbReference type="Proteomes" id="UP000006672"/>
    </source>
</evidence>
<gene>
    <name evidence="1" type="primary">Bm1150</name>
    <name evidence="1" type="ORF">BM_BM1150</name>
</gene>
<dbReference type="Proteomes" id="UP000006672">
    <property type="component" value="Unassembled WGS sequence"/>
</dbReference>
<dbReference type="WBParaSite" id="Bm1150.1">
    <property type="protein sequence ID" value="Bm1150.1"/>
    <property type="gene ID" value="WBGene00221411"/>
</dbReference>
<evidence type="ECO:0000313" key="1">
    <source>
        <dbReference type="EMBL" id="VIO89819.1"/>
    </source>
</evidence>
<accession>A0A8L7SN22</accession>
<reference evidence="3" key="3">
    <citation type="submission" date="2022-04" db="UniProtKB">
        <authorList>
            <consortium name="WormBaseParasite"/>
        </authorList>
    </citation>
    <scope>IDENTIFICATION</scope>
</reference>
<keyword evidence="2" id="KW-1185">Reference proteome</keyword>
<dbReference type="CTD" id="66057577"/>
<dbReference type="EMBL" id="CAAKNF010000196">
    <property type="protein sequence ID" value="VIO89819.1"/>
    <property type="molecule type" value="Genomic_DNA"/>
</dbReference>
<dbReference type="AlphaFoldDB" id="A0A4E9EZP4"/>